<dbReference type="EMBL" id="CACVAR010000057">
    <property type="protein sequence ID" value="CAA6799778.1"/>
    <property type="molecule type" value="Genomic_DNA"/>
</dbReference>
<reference evidence="1" key="1">
    <citation type="submission" date="2020-01" db="EMBL/GenBank/DDBJ databases">
        <authorList>
            <person name="Meier V. D."/>
            <person name="Meier V D."/>
        </authorList>
    </citation>
    <scope>NUCLEOTIDE SEQUENCE</scope>
    <source>
        <strain evidence="1">HLG_WM_MAG_03</strain>
    </source>
</reference>
<protein>
    <submittedName>
        <fullName evidence="1">Uncharacterized protein</fullName>
    </submittedName>
</protein>
<proteinExistence type="predicted"/>
<dbReference type="AlphaFoldDB" id="A0A6S6RWT5"/>
<organism evidence="1">
    <name type="scientific">uncultured Sulfurovum sp</name>
    <dbReference type="NCBI Taxonomy" id="269237"/>
    <lineage>
        <taxon>Bacteria</taxon>
        <taxon>Pseudomonadati</taxon>
        <taxon>Campylobacterota</taxon>
        <taxon>Epsilonproteobacteria</taxon>
        <taxon>Campylobacterales</taxon>
        <taxon>Sulfurovaceae</taxon>
        <taxon>Sulfurovum</taxon>
        <taxon>environmental samples</taxon>
    </lineage>
</organism>
<evidence type="ECO:0000313" key="1">
    <source>
        <dbReference type="EMBL" id="CAA6799778.1"/>
    </source>
</evidence>
<name>A0A6S6RWT5_9BACT</name>
<accession>A0A6S6RWT5</accession>
<gene>
    <name evidence="1" type="ORF">HELGO_WM31551</name>
</gene>
<sequence length="81" mass="8867">MDAKLLITGTIQGVQFKDEKVYDGKVSEAKLVLSFVSLFEDGSVNLIKVKAPTDFKGKRGEKVSLEVLLSANDGSIFYRLA</sequence>